<evidence type="ECO:0000313" key="2">
    <source>
        <dbReference type="Proteomes" id="UP000193922"/>
    </source>
</evidence>
<gene>
    <name evidence="1" type="ORF">DL89DRAFT_292612</name>
</gene>
<organism evidence="1 2">
    <name type="scientific">Linderina pennispora</name>
    <dbReference type="NCBI Taxonomy" id="61395"/>
    <lineage>
        <taxon>Eukaryota</taxon>
        <taxon>Fungi</taxon>
        <taxon>Fungi incertae sedis</taxon>
        <taxon>Zoopagomycota</taxon>
        <taxon>Kickxellomycotina</taxon>
        <taxon>Kickxellomycetes</taxon>
        <taxon>Kickxellales</taxon>
        <taxon>Kickxellaceae</taxon>
        <taxon>Linderina</taxon>
    </lineage>
</organism>
<accession>A0A1Y1W8R9</accession>
<dbReference type="AlphaFoldDB" id="A0A1Y1W8R9"/>
<sequence length="281" mass="31338">MPSPAQTLPPSILEPIIEYASGVERAIGHRIGTKLCCLNRSFLPFLAVCRDWRVYSRALFYQEALVLMDDELLDLHDHTHMLPGLTTAVKAGTAGLVKIAHVELPYSRVLDGAAATLFSSTHFAGTQFSSATQLLVVLNDNMYPRTMDSGTMAENVARFSAAITRLFPNVRDHLFYIGCYEYAPQREDLVDMIPAICKLSSGVSIIDLSHGIYEQDLLPKSNLKHIMFRSDQYTDAQMELVRRNSQSLECIHLVNIDITACLKLIQDPTGNPVVYPHVSTR</sequence>
<name>A0A1Y1W8R9_9FUNG</name>
<dbReference type="EMBL" id="MCFD01000006">
    <property type="protein sequence ID" value="ORX69917.1"/>
    <property type="molecule type" value="Genomic_DNA"/>
</dbReference>
<dbReference type="Proteomes" id="UP000193922">
    <property type="component" value="Unassembled WGS sequence"/>
</dbReference>
<reference evidence="1 2" key="1">
    <citation type="submission" date="2016-07" db="EMBL/GenBank/DDBJ databases">
        <title>Pervasive Adenine N6-methylation of Active Genes in Fungi.</title>
        <authorList>
            <consortium name="DOE Joint Genome Institute"/>
            <person name="Mondo S.J."/>
            <person name="Dannebaum R.O."/>
            <person name="Kuo R.C."/>
            <person name="Labutti K."/>
            <person name="Haridas S."/>
            <person name="Kuo A."/>
            <person name="Salamov A."/>
            <person name="Ahrendt S.R."/>
            <person name="Lipzen A."/>
            <person name="Sullivan W."/>
            <person name="Andreopoulos W.B."/>
            <person name="Clum A."/>
            <person name="Lindquist E."/>
            <person name="Daum C."/>
            <person name="Ramamoorthy G.K."/>
            <person name="Gryganskyi A."/>
            <person name="Culley D."/>
            <person name="Magnuson J.K."/>
            <person name="James T.Y."/>
            <person name="O'Malley M.A."/>
            <person name="Stajich J.E."/>
            <person name="Spatafora J.W."/>
            <person name="Visel A."/>
            <person name="Grigoriev I.V."/>
        </authorList>
    </citation>
    <scope>NUCLEOTIDE SEQUENCE [LARGE SCALE GENOMIC DNA]</scope>
    <source>
        <strain evidence="1 2">ATCC 12442</strain>
    </source>
</reference>
<evidence type="ECO:0000313" key="1">
    <source>
        <dbReference type="EMBL" id="ORX69917.1"/>
    </source>
</evidence>
<dbReference type="GeneID" id="63806972"/>
<proteinExistence type="predicted"/>
<dbReference type="OrthoDB" id="5522622at2759"/>
<protein>
    <recommendedName>
        <fullName evidence="3">F-box domain-containing protein</fullName>
    </recommendedName>
</protein>
<evidence type="ECO:0008006" key="3">
    <source>
        <dbReference type="Google" id="ProtNLM"/>
    </source>
</evidence>
<comment type="caution">
    <text evidence="1">The sequence shown here is derived from an EMBL/GenBank/DDBJ whole genome shotgun (WGS) entry which is preliminary data.</text>
</comment>
<dbReference type="RefSeq" id="XP_040743555.1">
    <property type="nucleotide sequence ID" value="XM_040890324.1"/>
</dbReference>
<keyword evidence="2" id="KW-1185">Reference proteome</keyword>